<dbReference type="EMBL" id="PSZM01000046">
    <property type="protein sequence ID" value="PQL90570.1"/>
    <property type="molecule type" value="Genomic_DNA"/>
</dbReference>
<accession>A0A2S8A7S0</accession>
<evidence type="ECO:0000313" key="2">
    <source>
        <dbReference type="Proteomes" id="UP000238042"/>
    </source>
</evidence>
<dbReference type="AlphaFoldDB" id="A0A2S8A7S0"/>
<comment type="caution">
    <text evidence="1">The sequence shown here is derived from an EMBL/GenBank/DDBJ whole genome shotgun (WGS) entry which is preliminary data.</text>
</comment>
<evidence type="ECO:0000313" key="1">
    <source>
        <dbReference type="EMBL" id="PQL90570.1"/>
    </source>
</evidence>
<keyword evidence="2" id="KW-1185">Reference proteome</keyword>
<proteinExistence type="predicted"/>
<reference evidence="1 2" key="1">
    <citation type="submission" date="2018-02" db="EMBL/GenBank/DDBJ databases">
        <title>Genome sequences of Apibacter spp., gut symbionts of Asian honey bees.</title>
        <authorList>
            <person name="Kwong W.K."/>
            <person name="Steele M.I."/>
            <person name="Moran N.A."/>
        </authorList>
    </citation>
    <scope>NUCLEOTIDE SEQUENCE [LARGE SCALE GENOMIC DNA]</scope>
    <source>
        <strain evidence="2">wkB301</strain>
    </source>
</reference>
<gene>
    <name evidence="1" type="ORF">C4S77_11875</name>
</gene>
<dbReference type="Proteomes" id="UP000238042">
    <property type="component" value="Unassembled WGS sequence"/>
</dbReference>
<protein>
    <submittedName>
        <fullName evidence="1">Uncharacterized protein</fullName>
    </submittedName>
</protein>
<organism evidence="1 2">
    <name type="scientific">Apibacter adventoris</name>
    <dbReference type="NCBI Taxonomy" id="1679466"/>
    <lineage>
        <taxon>Bacteria</taxon>
        <taxon>Pseudomonadati</taxon>
        <taxon>Bacteroidota</taxon>
        <taxon>Flavobacteriia</taxon>
        <taxon>Flavobacteriales</taxon>
        <taxon>Weeksellaceae</taxon>
        <taxon>Apibacter</taxon>
    </lineage>
</organism>
<name>A0A2S8A7S0_9FLAO</name>
<sequence length="422" mass="50574">MTFFSLTNCQEKKIINQTNEKILENEMETSEVKKILIKQIKSGPGSEYWGENEYYTKQDLDALISIEDTILNNNGYKIPEQGIFNEKINNIFGRIIDNKSENSYLKVDKHDKCNKVIDYQPVYTGIDYIYVDKNHRFITTFYSLPSILDYQKIYPDVSKYEEKPFNITYADGTKQEISRWKDLKNLPKERRFNQQLLISRNKYLFNDDKSQFAWLINNDEDFMQSLVTTFGYTEDKKLLKWAFEKQGFKYQKYPPDEILENYGNFLWTKQCNGEIKLHPNTLNLIKELVKPSSKYGNEEYILYLAEYINYLVNNEKETGLNFQQKAKIAAYLLAFGEQYKYNKEYGYNQMFLGKFIFYQDPDKKYKKEFEKNNYYNLPNLKKWYQQAEQEKDMFENDQTLADDPQPMDYLYRATYMKGPYSK</sequence>